<evidence type="ECO:0000256" key="1">
    <source>
        <dbReference type="SAM" id="MobiDB-lite"/>
    </source>
</evidence>
<keyword evidence="3" id="KW-1185">Reference proteome</keyword>
<organism evidence="2 3">
    <name type="scientific">Sutterella parvirubra YIT 11816</name>
    <dbReference type="NCBI Taxonomy" id="762967"/>
    <lineage>
        <taxon>Bacteria</taxon>
        <taxon>Pseudomonadati</taxon>
        <taxon>Pseudomonadota</taxon>
        <taxon>Betaproteobacteria</taxon>
        <taxon>Burkholderiales</taxon>
        <taxon>Sutterellaceae</taxon>
        <taxon>Sutterella</taxon>
    </lineage>
</organism>
<feature type="compositionally biased region" description="Polar residues" evidence="1">
    <location>
        <begin position="1"/>
        <end position="14"/>
    </location>
</feature>
<proteinExistence type="predicted"/>
<gene>
    <name evidence="2" type="ORF">HMPREF9440_01266</name>
</gene>
<name>H3KEV1_9BURK</name>
<dbReference type="EMBL" id="AFBQ01000175">
    <property type="protein sequence ID" value="EHY31353.1"/>
    <property type="molecule type" value="Genomic_DNA"/>
</dbReference>
<comment type="caution">
    <text evidence="2">The sequence shown here is derived from an EMBL/GenBank/DDBJ whole genome shotgun (WGS) entry which is preliminary data.</text>
</comment>
<sequence>MISSRIPNTYSNGLISGFPFSRRGASSKPLPVTSADDQRSC</sequence>
<feature type="region of interest" description="Disordered" evidence="1">
    <location>
        <begin position="1"/>
        <end position="41"/>
    </location>
</feature>
<accession>H3KEV1</accession>
<evidence type="ECO:0000313" key="3">
    <source>
        <dbReference type="Proteomes" id="UP000004956"/>
    </source>
</evidence>
<dbReference type="Proteomes" id="UP000004956">
    <property type="component" value="Unassembled WGS sequence"/>
</dbReference>
<dbReference type="AlphaFoldDB" id="H3KEV1"/>
<protein>
    <submittedName>
        <fullName evidence="2">Uncharacterized protein</fullName>
    </submittedName>
</protein>
<reference evidence="2 3" key="1">
    <citation type="submission" date="2011-11" db="EMBL/GenBank/DDBJ databases">
        <authorList>
            <person name="Weinstock G."/>
            <person name="Sodergren E."/>
            <person name="Clifton S."/>
            <person name="Fulton L."/>
            <person name="Fulton B."/>
            <person name="Courtney L."/>
            <person name="Fronick C."/>
            <person name="Harrison M."/>
            <person name="Strong C."/>
            <person name="Farmer C."/>
            <person name="Delahaunty K."/>
            <person name="Markovic C."/>
            <person name="Hall O."/>
            <person name="Minx P."/>
            <person name="Tomlinson C."/>
            <person name="Mitreva M."/>
            <person name="Hou S."/>
            <person name="Chen J."/>
            <person name="Wollam A."/>
            <person name="Pepin K.H."/>
            <person name="Johnson M."/>
            <person name="Bhonagiri V."/>
            <person name="Zhang X."/>
            <person name="Suruliraj S."/>
            <person name="Warren W."/>
            <person name="Chinwalla A."/>
            <person name="Mardis E.R."/>
            <person name="Wilson R.K."/>
        </authorList>
    </citation>
    <scope>NUCLEOTIDE SEQUENCE [LARGE SCALE GENOMIC DNA]</scope>
    <source>
        <strain evidence="2 3">YIT 11816</strain>
    </source>
</reference>
<dbReference type="HOGENOM" id="CLU_3277664_0_0_4"/>
<evidence type="ECO:0000313" key="2">
    <source>
        <dbReference type="EMBL" id="EHY31353.1"/>
    </source>
</evidence>